<dbReference type="EMBL" id="JAJNDC010000004">
    <property type="protein sequence ID" value="MCW9714236.1"/>
    <property type="molecule type" value="Genomic_DNA"/>
</dbReference>
<evidence type="ECO:0000313" key="5">
    <source>
        <dbReference type="Proteomes" id="UP001207337"/>
    </source>
</evidence>
<dbReference type="InterPro" id="IPR051049">
    <property type="entry name" value="Dienelactone_hydrolase-like"/>
</dbReference>
<keyword evidence="5" id="KW-1185">Reference proteome</keyword>
<dbReference type="PANTHER" id="PTHR46623:SF6">
    <property type="entry name" value="ALPHA_BETA-HYDROLASES SUPERFAMILY PROTEIN"/>
    <property type="match status" value="1"/>
</dbReference>
<gene>
    <name evidence="4" type="ORF">LQ318_15095</name>
</gene>
<dbReference type="GO" id="GO:0016787">
    <property type="term" value="F:hydrolase activity"/>
    <property type="evidence" value="ECO:0007669"/>
    <property type="project" value="UniProtKB-KW"/>
</dbReference>
<feature type="signal peptide" evidence="2">
    <location>
        <begin position="1"/>
        <end position="19"/>
    </location>
</feature>
<reference evidence="4 5" key="1">
    <citation type="submission" date="2021-11" db="EMBL/GenBank/DDBJ databases">
        <title>Aliifidinibius sp. nov., a new bacterium isolated from saline soil.</title>
        <authorList>
            <person name="Galisteo C."/>
            <person name="De La Haba R."/>
            <person name="Sanchez-Porro C."/>
            <person name="Ventosa A."/>
        </authorList>
    </citation>
    <scope>NUCLEOTIDE SEQUENCE [LARGE SCALE GENOMIC DNA]</scope>
    <source>
        <strain evidence="4 5">KACC 190600</strain>
    </source>
</reference>
<keyword evidence="2" id="KW-0732">Signal</keyword>
<comment type="caution">
    <text evidence="4">The sequence shown here is derived from an EMBL/GenBank/DDBJ whole genome shotgun (WGS) entry which is preliminary data.</text>
</comment>
<dbReference type="RefSeq" id="WP_265791377.1">
    <property type="nucleotide sequence ID" value="NZ_BAABRS010000004.1"/>
</dbReference>
<dbReference type="SUPFAM" id="SSF53474">
    <property type="entry name" value="alpha/beta-Hydrolases"/>
    <property type="match status" value="1"/>
</dbReference>
<protein>
    <submittedName>
        <fullName evidence="4">Dienelactone hydrolase family protein</fullName>
    </submittedName>
</protein>
<sequence>MKSFLTFIFTVVLATSLFAQDYAVQQLENSPRHHEWVELESSGRTMHNFVAYPESSEYATVVIVIHENRGLNDWARSFADQLAEAGYIAVAPDLISNTVDGVEKTSDFENSDAAREAIYNLDAEMVTQDLKNVLEYAQSIKAGNGKVAVAGFCWGGSQSFRFATNAGDAIEAALVFYGTGPDNYEDYKRIEAPVYGFYGGDDQRVNATIEDSEAMMEKAGKTYEYEIYEGAGHAYMRSGDDPEAPKDDPNVQARNESWDRLKSILKSL</sequence>
<dbReference type="Pfam" id="PF01738">
    <property type="entry name" value="DLH"/>
    <property type="match status" value="1"/>
</dbReference>
<keyword evidence="4" id="KW-0378">Hydrolase</keyword>
<dbReference type="InterPro" id="IPR002925">
    <property type="entry name" value="Dienelactn_hydro"/>
</dbReference>
<accession>A0ABT3Q2C1</accession>
<dbReference type="Proteomes" id="UP001207337">
    <property type="component" value="Unassembled WGS sequence"/>
</dbReference>
<name>A0ABT3Q2C1_9BACT</name>
<organism evidence="4 5">
    <name type="scientific">Fodinibius salicampi</name>
    <dbReference type="NCBI Taxonomy" id="1920655"/>
    <lineage>
        <taxon>Bacteria</taxon>
        <taxon>Pseudomonadati</taxon>
        <taxon>Balneolota</taxon>
        <taxon>Balneolia</taxon>
        <taxon>Balneolales</taxon>
        <taxon>Balneolaceae</taxon>
        <taxon>Fodinibius</taxon>
    </lineage>
</organism>
<evidence type="ECO:0000256" key="2">
    <source>
        <dbReference type="SAM" id="SignalP"/>
    </source>
</evidence>
<dbReference type="Gene3D" id="3.40.50.1820">
    <property type="entry name" value="alpha/beta hydrolase"/>
    <property type="match status" value="1"/>
</dbReference>
<proteinExistence type="predicted"/>
<evidence type="ECO:0000313" key="4">
    <source>
        <dbReference type="EMBL" id="MCW9714236.1"/>
    </source>
</evidence>
<feature type="chain" id="PRO_5046154056" evidence="2">
    <location>
        <begin position="20"/>
        <end position="268"/>
    </location>
</feature>
<feature type="domain" description="Dienelactone hydrolase" evidence="3">
    <location>
        <begin position="48"/>
        <end position="267"/>
    </location>
</feature>
<dbReference type="PANTHER" id="PTHR46623">
    <property type="entry name" value="CARBOXYMETHYLENEBUTENOLIDASE-RELATED"/>
    <property type="match status" value="1"/>
</dbReference>
<feature type="compositionally biased region" description="Basic and acidic residues" evidence="1">
    <location>
        <begin position="238"/>
        <end position="249"/>
    </location>
</feature>
<evidence type="ECO:0000256" key="1">
    <source>
        <dbReference type="SAM" id="MobiDB-lite"/>
    </source>
</evidence>
<feature type="region of interest" description="Disordered" evidence="1">
    <location>
        <begin position="236"/>
        <end position="256"/>
    </location>
</feature>
<evidence type="ECO:0000259" key="3">
    <source>
        <dbReference type="Pfam" id="PF01738"/>
    </source>
</evidence>
<dbReference type="InterPro" id="IPR029058">
    <property type="entry name" value="AB_hydrolase_fold"/>
</dbReference>